<organism evidence="1 2">
    <name type="scientific">Clostridium hominis</name>
    <dbReference type="NCBI Taxonomy" id="2763036"/>
    <lineage>
        <taxon>Bacteria</taxon>
        <taxon>Bacillati</taxon>
        <taxon>Bacillota</taxon>
        <taxon>Clostridia</taxon>
        <taxon>Eubacteriales</taxon>
        <taxon>Clostridiaceae</taxon>
        <taxon>Clostridium</taxon>
    </lineage>
</organism>
<protein>
    <submittedName>
        <fullName evidence="1">DUF4363 family protein</fullName>
    </submittedName>
</protein>
<keyword evidence="2" id="KW-1185">Reference proteome</keyword>
<gene>
    <name evidence="1" type="ORF">H8S20_03690</name>
</gene>
<accession>A0ABR7D9B5</accession>
<reference evidence="1 2" key="1">
    <citation type="submission" date="2020-08" db="EMBL/GenBank/DDBJ databases">
        <title>Genome public.</title>
        <authorList>
            <person name="Liu C."/>
            <person name="Sun Q."/>
        </authorList>
    </citation>
    <scope>NUCLEOTIDE SEQUENCE [LARGE SCALE GENOMIC DNA]</scope>
    <source>
        <strain evidence="1 2">NSJ-6</strain>
    </source>
</reference>
<dbReference type="Proteomes" id="UP000596929">
    <property type="component" value="Unassembled WGS sequence"/>
</dbReference>
<comment type="caution">
    <text evidence="1">The sequence shown here is derived from an EMBL/GenBank/DDBJ whole genome shotgun (WGS) entry which is preliminary data.</text>
</comment>
<name>A0ABR7D9B5_9CLOT</name>
<evidence type="ECO:0000313" key="1">
    <source>
        <dbReference type="EMBL" id="MBC5627990.1"/>
    </source>
</evidence>
<proteinExistence type="predicted"/>
<evidence type="ECO:0000313" key="2">
    <source>
        <dbReference type="Proteomes" id="UP000596929"/>
    </source>
</evidence>
<dbReference type="RefSeq" id="WP_051986980.1">
    <property type="nucleotide sequence ID" value="NZ_JACOOO010000004.1"/>
</dbReference>
<dbReference type="Pfam" id="PF14276">
    <property type="entry name" value="DUF4363"/>
    <property type="match status" value="1"/>
</dbReference>
<dbReference type="EMBL" id="JACOOO010000004">
    <property type="protein sequence ID" value="MBC5627990.1"/>
    <property type="molecule type" value="Genomic_DNA"/>
</dbReference>
<sequence>MFQIKNSLISLSLFLVLIIFLFYADFKFKELCTDIVNICDEMEDSIKTADSEVSFQKAMDLFDMIQERGSIAAIYINHMDYDVMLNEALKLSVYLENDDESESEASLHLLKYSTKHMKELQVPNIENIF</sequence>
<dbReference type="InterPro" id="IPR025373">
    <property type="entry name" value="DUF4363"/>
</dbReference>